<reference evidence="1 2" key="1">
    <citation type="submission" date="2019-07" db="EMBL/GenBank/DDBJ databases">
        <authorList>
            <person name="Li J."/>
        </authorList>
    </citation>
    <scope>NUCLEOTIDE SEQUENCE [LARGE SCALE GENOMIC DNA]</scope>
    <source>
        <strain evidence="1 2">TKL69</strain>
    </source>
</reference>
<dbReference type="InterPro" id="IPR014199">
    <property type="entry name" value="Spore_YtxC"/>
</dbReference>
<dbReference type="AlphaFoldDB" id="A0A516KHG1"/>
<name>A0A516KHG1_9BACI</name>
<organism evidence="1 2">
    <name type="scientific">Radiobacillus deserti</name>
    <dbReference type="NCBI Taxonomy" id="2594883"/>
    <lineage>
        <taxon>Bacteria</taxon>
        <taxon>Bacillati</taxon>
        <taxon>Bacillota</taxon>
        <taxon>Bacilli</taxon>
        <taxon>Bacillales</taxon>
        <taxon>Bacillaceae</taxon>
        <taxon>Radiobacillus</taxon>
    </lineage>
</organism>
<gene>
    <name evidence="1" type="ORF">FN924_11885</name>
</gene>
<evidence type="ECO:0000313" key="2">
    <source>
        <dbReference type="Proteomes" id="UP000315215"/>
    </source>
</evidence>
<sequence length="290" mass="34693">MVRVICLFEVYFELEEEARTFIEKYGEYDNHAELQRKSDEKWGNKVVIFHPHELYATEYITKAIADVFIQHRESKWMEHTVRDTYYFQNKEEVQRIVELTMAIVNGTDEDLKLPSEVIQLHPVLHKVVKQNVLDKEMIHFDSIVKFRFKDYHQELIEMVGLAIDEYKREEEYQAFIQSLREYISKKKAKMEHIHVVQGPYFTFYRENGSKLMRGELSQYIRKEPLFIVGLDENEWNLTPLLSLSPKRITVYGDDPSDPKTLTVYNVFQERVTVKPLKHFPFQTAQKNMRT</sequence>
<accession>A0A516KHG1</accession>
<proteinExistence type="predicted"/>
<protein>
    <submittedName>
        <fullName evidence="1">Putative sporulation protein YtxC</fullName>
    </submittedName>
</protein>
<keyword evidence="2" id="KW-1185">Reference proteome</keyword>
<dbReference type="Pfam" id="PF08812">
    <property type="entry name" value="YtxC"/>
    <property type="match status" value="1"/>
</dbReference>
<dbReference type="EMBL" id="CP041666">
    <property type="protein sequence ID" value="QDP40825.1"/>
    <property type="molecule type" value="Genomic_DNA"/>
</dbReference>
<dbReference type="KEGG" id="aqt:FN924_11885"/>
<dbReference type="Proteomes" id="UP000315215">
    <property type="component" value="Chromosome"/>
</dbReference>
<evidence type="ECO:0000313" key="1">
    <source>
        <dbReference type="EMBL" id="QDP40825.1"/>
    </source>
</evidence>